<dbReference type="GO" id="GO:0046872">
    <property type="term" value="F:metal ion binding"/>
    <property type="evidence" value="ECO:0007669"/>
    <property type="project" value="UniProtKB-KW"/>
</dbReference>
<dbReference type="GO" id="GO:0005634">
    <property type="term" value="C:nucleus"/>
    <property type="evidence" value="ECO:0007669"/>
    <property type="project" value="UniProtKB-SubCell"/>
</dbReference>
<dbReference type="GO" id="GO:0016818">
    <property type="term" value="F:hydrolase activity, acting on acid anhydrides, in phosphorus-containing anhydrides"/>
    <property type="evidence" value="ECO:0007669"/>
    <property type="project" value="InterPro"/>
</dbReference>
<feature type="compositionally biased region" description="Low complexity" evidence="19">
    <location>
        <begin position="853"/>
        <end position="869"/>
    </location>
</feature>
<dbReference type="InterPro" id="IPR027417">
    <property type="entry name" value="P-loop_NTPase"/>
</dbReference>
<organism evidence="22 23">
    <name type="scientific">Vitrella brassicaformis (strain CCMP3155)</name>
    <dbReference type="NCBI Taxonomy" id="1169540"/>
    <lineage>
        <taxon>Eukaryota</taxon>
        <taxon>Sar</taxon>
        <taxon>Alveolata</taxon>
        <taxon>Colpodellida</taxon>
        <taxon>Vitrellaceae</taxon>
        <taxon>Vitrella</taxon>
    </lineage>
</organism>
<dbReference type="PRINTS" id="PR00852">
    <property type="entry name" value="XRODRMPGMNTD"/>
</dbReference>
<comment type="catalytic activity">
    <reaction evidence="18">
        <text>ATP + H2O = ADP + phosphate + H(+)</text>
        <dbReference type="Rhea" id="RHEA:13065"/>
        <dbReference type="ChEBI" id="CHEBI:15377"/>
        <dbReference type="ChEBI" id="CHEBI:15378"/>
        <dbReference type="ChEBI" id="CHEBI:30616"/>
        <dbReference type="ChEBI" id="CHEBI:43474"/>
        <dbReference type="ChEBI" id="CHEBI:456216"/>
        <dbReference type="EC" id="5.6.2.3"/>
    </reaction>
</comment>
<feature type="compositionally biased region" description="Basic and acidic residues" evidence="19">
    <location>
        <begin position="870"/>
        <end position="880"/>
    </location>
</feature>
<dbReference type="CDD" id="cd18788">
    <property type="entry name" value="SF2_C_XPD"/>
    <property type="match status" value="1"/>
</dbReference>
<comment type="similarity">
    <text evidence="3">Belongs to the helicase family. RAD3/XPD subfamily.</text>
</comment>
<evidence type="ECO:0000256" key="18">
    <source>
        <dbReference type="ARBA" id="ARBA00048954"/>
    </source>
</evidence>
<evidence type="ECO:0000256" key="5">
    <source>
        <dbReference type="ARBA" id="ARBA00022723"/>
    </source>
</evidence>
<evidence type="ECO:0000256" key="10">
    <source>
        <dbReference type="ARBA" id="ARBA00022840"/>
    </source>
</evidence>
<evidence type="ECO:0000256" key="9">
    <source>
        <dbReference type="ARBA" id="ARBA00022806"/>
    </source>
</evidence>
<dbReference type="GO" id="GO:0006289">
    <property type="term" value="P:nucleotide-excision repair"/>
    <property type="evidence" value="ECO:0007669"/>
    <property type="project" value="InterPro"/>
</dbReference>
<gene>
    <name evidence="22" type="ORF">Vbra_22604</name>
</gene>
<dbReference type="GO" id="GO:0003684">
    <property type="term" value="F:damaged DNA binding"/>
    <property type="evidence" value="ECO:0007669"/>
    <property type="project" value="TreeGrafter"/>
</dbReference>
<evidence type="ECO:0000259" key="21">
    <source>
        <dbReference type="SMART" id="SM00491"/>
    </source>
</evidence>
<dbReference type="InterPro" id="IPR045028">
    <property type="entry name" value="DinG/Rad3-like"/>
</dbReference>
<evidence type="ECO:0000256" key="6">
    <source>
        <dbReference type="ARBA" id="ARBA00022741"/>
    </source>
</evidence>
<evidence type="ECO:0000256" key="4">
    <source>
        <dbReference type="ARBA" id="ARBA00022485"/>
    </source>
</evidence>
<evidence type="ECO:0000256" key="14">
    <source>
        <dbReference type="ARBA" id="ARBA00023204"/>
    </source>
</evidence>
<protein>
    <recommendedName>
        <fullName evidence="17">DNA 5'-3' helicase</fullName>
        <ecNumber evidence="17">5.6.2.3</ecNumber>
    </recommendedName>
</protein>
<dbReference type="VEuPathDB" id="CryptoDB:Vbra_22604"/>
<feature type="region of interest" description="Disordered" evidence="19">
    <location>
        <begin position="828"/>
        <end position="880"/>
    </location>
</feature>
<dbReference type="FunFam" id="3.40.50.300:FF:000128">
    <property type="entry name" value="Putative DNA repair helicase RAD3"/>
    <property type="match status" value="1"/>
</dbReference>
<keyword evidence="6" id="KW-0547">Nucleotide-binding</keyword>
<dbReference type="PANTHER" id="PTHR11472">
    <property type="entry name" value="DNA REPAIR DEAD HELICASE RAD3/XP-D SUBFAMILY MEMBER"/>
    <property type="match status" value="1"/>
</dbReference>
<evidence type="ECO:0000256" key="7">
    <source>
        <dbReference type="ARBA" id="ARBA00022763"/>
    </source>
</evidence>
<evidence type="ECO:0000256" key="3">
    <source>
        <dbReference type="ARBA" id="ARBA00009146"/>
    </source>
</evidence>
<dbReference type="EC" id="5.6.2.3" evidence="17"/>
<dbReference type="InParanoid" id="A0A0G4FDW1"/>
<keyword evidence="9" id="KW-0347">Helicase</keyword>
<dbReference type="Pfam" id="PF13307">
    <property type="entry name" value="Helicase_C_2"/>
    <property type="match status" value="1"/>
</dbReference>
<evidence type="ECO:0000313" key="22">
    <source>
        <dbReference type="EMBL" id="CEM11363.1"/>
    </source>
</evidence>
<dbReference type="SMART" id="SM00491">
    <property type="entry name" value="HELICc2"/>
    <property type="match status" value="1"/>
</dbReference>
<dbReference type="GO" id="GO:0043139">
    <property type="term" value="F:5'-3' DNA helicase activity"/>
    <property type="evidence" value="ECO:0007669"/>
    <property type="project" value="UniProtKB-EC"/>
</dbReference>
<reference evidence="22 23" key="1">
    <citation type="submission" date="2014-11" db="EMBL/GenBank/DDBJ databases">
        <authorList>
            <person name="Zhu J."/>
            <person name="Qi W."/>
            <person name="Song R."/>
        </authorList>
    </citation>
    <scope>NUCLEOTIDE SEQUENCE [LARGE SCALE GENOMIC DNA]</scope>
</reference>
<evidence type="ECO:0000256" key="13">
    <source>
        <dbReference type="ARBA" id="ARBA00023125"/>
    </source>
</evidence>
<dbReference type="InterPro" id="IPR013020">
    <property type="entry name" value="Rad3/Chl1-like"/>
</dbReference>
<proteinExistence type="inferred from homology"/>
<dbReference type="Pfam" id="PF06777">
    <property type="entry name" value="HBB"/>
    <property type="match status" value="1"/>
</dbReference>
<keyword evidence="11" id="KW-0408">Iron</keyword>
<accession>A0A0G4FDW1</accession>
<dbReference type="InterPro" id="IPR010614">
    <property type="entry name" value="RAD3-like_helicase_DEAD"/>
</dbReference>
<sequence>MVRFKVDGLDVFFPYEYVYPEQYQYMYHLKQTLDAQGHAVLEMPTGTGKTVALFSLITSYQLAHPATGKLIYCTRTVPEMEKALEELRLVTRYRVSELAKDRSAAEDHQMPDAGSAAAAAAASGGAGAAAGPSKDKSMSKGHILAIGMSARRNMCVHPSVSQEADRDKVDERCRQLTAPWVRQSVLEKEGNHELCDFYESFERHGATTLVPPGVYTIEDLKTMGAKANEPFCPYFAARRLLQTANVVVLNYQYVLDPKVSQAALLGTGVGRAPPSYAGAASAGAQTSAKSFAANKEPSIIVFDEAHNIDNVCIEALSVNLNRQTLEASSKNLTKLMDQIEEVKRVDQQRLQDEYQRLVGGLRDAGQIDADMFEHLANPLLPDDIAKDVIPGNIRRAEHFVSLMRKVVLYLKTYIRVFEVQSEGPLSFLHKLEQETSIEAKTLKFCYERLRSLLNTVRVTNLDEFTPLTLVADFCTLVGTYWDGFIVITDPWPEATGIYDPLLQLSCLDSSLAMQPVLKRYQSVILTSGTISPLELYPKILNFQPVLTESFPMSLDRDCFCPLIVSRGADQVQLSSKFELRNDQSVVRNYGSLLIDLVKTVPDGMVCFFTSYAYMEQVVAQWYEMGIMTEVMSHKLIFLETKDVVSTTLALHNFRRACDSGRGAVFFSIARGKVAEGIDFDRHYGRCVVLFGVPFQYTLSRILKARLDFMREHFQIQEGEFLTFDAMRQAAQCVGRIIRSKSDYGIMIFADSRYSRQDKRTKLPPWILKHMQAANMSLSSDVAIGVAKTFLRQMSQPYRVTNASRLDAKAVHALEAKCREMVKSAFLKQHGATTTDAKMEESDKPFTDKAEDNTTATGSAAEGGAAASSERPAKRVKVEEL</sequence>
<keyword evidence="12" id="KW-0411">Iron-sulfur</keyword>
<dbReference type="SUPFAM" id="SSF52540">
    <property type="entry name" value="P-loop containing nucleoside triphosphate hydrolases"/>
    <property type="match status" value="1"/>
</dbReference>
<dbReference type="GO" id="GO:0005524">
    <property type="term" value="F:ATP binding"/>
    <property type="evidence" value="ECO:0007669"/>
    <property type="project" value="UniProtKB-KW"/>
</dbReference>
<dbReference type="Gene3D" id="3.40.50.300">
    <property type="entry name" value="P-loop containing nucleotide triphosphate hydrolases"/>
    <property type="match status" value="2"/>
</dbReference>
<dbReference type="Proteomes" id="UP000041254">
    <property type="component" value="Unassembled WGS sequence"/>
</dbReference>
<keyword evidence="7" id="KW-0227">DNA damage</keyword>
<evidence type="ECO:0000259" key="20">
    <source>
        <dbReference type="SMART" id="SM00488"/>
    </source>
</evidence>
<evidence type="ECO:0000256" key="16">
    <source>
        <dbReference type="ARBA" id="ARBA00023242"/>
    </source>
</evidence>
<dbReference type="FunCoup" id="A0A0G4FDW1">
    <property type="interactions" value="480"/>
</dbReference>
<dbReference type="PhylomeDB" id="A0A0G4FDW1"/>
<dbReference type="EMBL" id="CDMY01000414">
    <property type="protein sequence ID" value="CEM11363.1"/>
    <property type="molecule type" value="Genomic_DNA"/>
</dbReference>
<dbReference type="SMART" id="SM00488">
    <property type="entry name" value="DEXDc2"/>
    <property type="match status" value="1"/>
</dbReference>
<feature type="domain" description="Helicase-like DEXD box c2 type" evidence="20">
    <location>
        <begin position="9"/>
        <end position="349"/>
    </location>
</feature>
<keyword evidence="4" id="KW-0004">4Fe-4S</keyword>
<dbReference type="InterPro" id="IPR006554">
    <property type="entry name" value="Helicase-like_DEXD_c2"/>
</dbReference>
<evidence type="ECO:0000256" key="12">
    <source>
        <dbReference type="ARBA" id="ARBA00023014"/>
    </source>
</evidence>
<evidence type="ECO:0000256" key="2">
    <source>
        <dbReference type="ARBA" id="ARBA00004123"/>
    </source>
</evidence>
<dbReference type="PROSITE" id="PS00690">
    <property type="entry name" value="DEAH_ATP_HELICASE"/>
    <property type="match status" value="1"/>
</dbReference>
<dbReference type="Pfam" id="PF06733">
    <property type="entry name" value="DEAD_2"/>
    <property type="match status" value="2"/>
</dbReference>
<dbReference type="OMA" id="WQTMGIL"/>
<keyword evidence="16" id="KW-0539">Nucleus</keyword>
<evidence type="ECO:0000256" key="11">
    <source>
        <dbReference type="ARBA" id="ARBA00023004"/>
    </source>
</evidence>
<comment type="cofactor">
    <cofactor evidence="1">
        <name>[4Fe-4S] cluster</name>
        <dbReference type="ChEBI" id="CHEBI:49883"/>
    </cofactor>
</comment>
<keyword evidence="8" id="KW-0378">Hydrolase</keyword>
<comment type="subcellular location">
    <subcellularLocation>
        <location evidence="2">Nucleus</location>
    </subcellularLocation>
</comment>
<dbReference type="GO" id="GO:0051539">
    <property type="term" value="F:4 iron, 4 sulfur cluster binding"/>
    <property type="evidence" value="ECO:0007669"/>
    <property type="project" value="UniProtKB-KW"/>
</dbReference>
<dbReference type="FunFam" id="3.40.50.300:FF:000135">
    <property type="entry name" value="DNA repair helicase RAD3, putative"/>
    <property type="match status" value="1"/>
</dbReference>
<evidence type="ECO:0000256" key="15">
    <source>
        <dbReference type="ARBA" id="ARBA00023235"/>
    </source>
</evidence>
<dbReference type="PANTHER" id="PTHR11472:SF1">
    <property type="entry name" value="GENERAL TRANSCRIPTION AND DNA REPAIR FACTOR IIH HELICASE SUBUNIT XPD"/>
    <property type="match status" value="1"/>
</dbReference>
<dbReference type="STRING" id="1169540.A0A0G4FDW1"/>
<evidence type="ECO:0000256" key="19">
    <source>
        <dbReference type="SAM" id="MobiDB-lite"/>
    </source>
</evidence>
<keyword evidence="5" id="KW-0479">Metal-binding</keyword>
<feature type="domain" description="ATP-dependent helicase C-terminal" evidence="21">
    <location>
        <begin position="611"/>
        <end position="755"/>
    </location>
</feature>
<dbReference type="GO" id="GO:0006366">
    <property type="term" value="P:transcription by RNA polymerase II"/>
    <property type="evidence" value="ECO:0007669"/>
    <property type="project" value="TreeGrafter"/>
</dbReference>
<name>A0A0G4FDW1_VITBC</name>
<evidence type="ECO:0000313" key="23">
    <source>
        <dbReference type="Proteomes" id="UP000041254"/>
    </source>
</evidence>
<dbReference type="InterPro" id="IPR001945">
    <property type="entry name" value="RAD3/XPD"/>
</dbReference>
<keyword evidence="10" id="KW-0067">ATP-binding</keyword>
<keyword evidence="13" id="KW-0238">DNA-binding</keyword>
<dbReference type="AlphaFoldDB" id="A0A0G4FDW1"/>
<dbReference type="InterPro" id="IPR006555">
    <property type="entry name" value="ATP-dep_Helicase_C"/>
</dbReference>
<keyword evidence="15" id="KW-0413">Isomerase</keyword>
<keyword evidence="23" id="KW-1185">Reference proteome</keyword>
<dbReference type="InterPro" id="IPR010643">
    <property type="entry name" value="HBB"/>
</dbReference>
<dbReference type="NCBIfam" id="TIGR00604">
    <property type="entry name" value="rad3"/>
    <property type="match status" value="1"/>
</dbReference>
<dbReference type="OrthoDB" id="272481at2759"/>
<dbReference type="GO" id="GO:0045951">
    <property type="term" value="P:positive regulation of mitotic recombination"/>
    <property type="evidence" value="ECO:0007669"/>
    <property type="project" value="TreeGrafter"/>
</dbReference>
<keyword evidence="14" id="KW-0234">DNA repair</keyword>
<dbReference type="InterPro" id="IPR002464">
    <property type="entry name" value="DNA/RNA_helicase_DEAH_CS"/>
</dbReference>
<evidence type="ECO:0000256" key="17">
    <source>
        <dbReference type="ARBA" id="ARBA00044969"/>
    </source>
</evidence>
<evidence type="ECO:0000256" key="1">
    <source>
        <dbReference type="ARBA" id="ARBA00001966"/>
    </source>
</evidence>
<evidence type="ECO:0000256" key="8">
    <source>
        <dbReference type="ARBA" id="ARBA00022801"/>
    </source>
</evidence>
<feature type="compositionally biased region" description="Basic and acidic residues" evidence="19">
    <location>
        <begin position="836"/>
        <end position="851"/>
    </location>
</feature>